<accession>A0A1G6L7F6</accession>
<dbReference type="Gene3D" id="3.10.450.50">
    <property type="match status" value="1"/>
</dbReference>
<sequence length="123" mass="13862">MDVDLPEVVAEVRAAFAEYERALVTNDVPVLQALFRRDARTLRYGPAECLYGWEAIAAFRSGRSPVGLERELENTVVTTYGRDFAVANTEFLRAGKRGRQSQTWVRFPDEGWRIVAAHVSLMG</sequence>
<dbReference type="InterPro" id="IPR024507">
    <property type="entry name" value="AtzH-like"/>
</dbReference>
<dbReference type="InterPro" id="IPR032710">
    <property type="entry name" value="NTF2-like_dom_sf"/>
</dbReference>
<name>A0A1G6L7F6_9PROT</name>
<dbReference type="STRING" id="938405.SAMN02927895_03749"/>
<evidence type="ECO:0000313" key="2">
    <source>
        <dbReference type="Proteomes" id="UP000198925"/>
    </source>
</evidence>
<evidence type="ECO:0000313" key="1">
    <source>
        <dbReference type="EMBL" id="SDC39190.1"/>
    </source>
</evidence>
<organism evidence="1 2">
    <name type="scientific">Belnapia rosea</name>
    <dbReference type="NCBI Taxonomy" id="938405"/>
    <lineage>
        <taxon>Bacteria</taxon>
        <taxon>Pseudomonadati</taxon>
        <taxon>Pseudomonadota</taxon>
        <taxon>Alphaproteobacteria</taxon>
        <taxon>Acetobacterales</taxon>
        <taxon>Roseomonadaceae</taxon>
        <taxon>Belnapia</taxon>
    </lineage>
</organism>
<dbReference type="SUPFAM" id="SSF54427">
    <property type="entry name" value="NTF2-like"/>
    <property type="match status" value="1"/>
</dbReference>
<dbReference type="EMBL" id="FMZX01000001">
    <property type="protein sequence ID" value="SDC39190.1"/>
    <property type="molecule type" value="Genomic_DNA"/>
</dbReference>
<dbReference type="AlphaFoldDB" id="A0A1G6L7F6"/>
<dbReference type="RefSeq" id="WP_090660621.1">
    <property type="nucleotide sequence ID" value="NZ_FMZX01000001.1"/>
</dbReference>
<reference evidence="1 2" key="1">
    <citation type="submission" date="2016-10" db="EMBL/GenBank/DDBJ databases">
        <authorList>
            <person name="de Groot N.N."/>
        </authorList>
    </citation>
    <scope>NUCLEOTIDE SEQUENCE [LARGE SCALE GENOMIC DNA]</scope>
    <source>
        <strain evidence="1 2">CPCC 100156</strain>
    </source>
</reference>
<dbReference type="Pfam" id="PF11533">
    <property type="entry name" value="AtzH-like"/>
    <property type="match status" value="1"/>
</dbReference>
<dbReference type="Proteomes" id="UP000198925">
    <property type="component" value="Unassembled WGS sequence"/>
</dbReference>
<evidence type="ECO:0008006" key="3">
    <source>
        <dbReference type="Google" id="ProtNLM"/>
    </source>
</evidence>
<keyword evidence="2" id="KW-1185">Reference proteome</keyword>
<dbReference type="NCBIfam" id="NF033625">
    <property type="entry name" value="HpxZ"/>
    <property type="match status" value="1"/>
</dbReference>
<protein>
    <recommendedName>
        <fullName evidence="3">DUF4440 domain-containing protein</fullName>
    </recommendedName>
</protein>
<proteinExistence type="predicted"/>
<gene>
    <name evidence="1" type="ORF">SAMN04487779_1001790</name>
</gene>